<dbReference type="AlphaFoldDB" id="A0A9P7JPV4"/>
<feature type="transmembrane region" description="Helical" evidence="1">
    <location>
        <begin position="59"/>
        <end position="80"/>
    </location>
</feature>
<dbReference type="OrthoDB" id="3357408at2759"/>
<sequence>MSSGQTLAQMNLTCMWLVAILYGINCILFGTCVCVISIRSPAHSRLLLCATSFQFTMSTAHVILMFVQAMIAFTNTTIAATPDGANLYYAATGNYIFLAGQLIYIVNSFAQELLLIWRLYVVWNQNIKVCILPLIMWVAHCATASVAVALLAPKNASIFSYTFRVLSLSAWSLEMILNVTVTAGIVYHIWRTGQQTAALTCGGGFRYKGTIITIVESGALITACTCVIFCLWVASNIAGLVGSNIAMQVATMTPLLIIVRGGLRRSHSNLGSHERYSHNLDPWRSTSFVRKLQTDTNEYHI</sequence>
<evidence type="ECO:0000256" key="1">
    <source>
        <dbReference type="SAM" id="Phobius"/>
    </source>
</evidence>
<keyword evidence="1" id="KW-0812">Transmembrane</keyword>
<dbReference type="EMBL" id="JABBWM010000067">
    <property type="protein sequence ID" value="KAG2096989.1"/>
    <property type="molecule type" value="Genomic_DNA"/>
</dbReference>
<feature type="transmembrane region" description="Helical" evidence="1">
    <location>
        <begin position="15"/>
        <end position="38"/>
    </location>
</feature>
<reference evidence="2" key="1">
    <citation type="journal article" date="2020" name="New Phytol.">
        <title>Comparative genomics reveals dynamic genome evolution in host specialist ectomycorrhizal fungi.</title>
        <authorList>
            <person name="Lofgren L.A."/>
            <person name="Nguyen N.H."/>
            <person name="Vilgalys R."/>
            <person name="Ruytinx J."/>
            <person name="Liao H.L."/>
            <person name="Branco S."/>
            <person name="Kuo A."/>
            <person name="LaButti K."/>
            <person name="Lipzen A."/>
            <person name="Andreopoulos W."/>
            <person name="Pangilinan J."/>
            <person name="Riley R."/>
            <person name="Hundley H."/>
            <person name="Na H."/>
            <person name="Barry K."/>
            <person name="Grigoriev I.V."/>
            <person name="Stajich J.E."/>
            <person name="Kennedy P.G."/>
        </authorList>
    </citation>
    <scope>NUCLEOTIDE SEQUENCE</scope>
    <source>
        <strain evidence="2">FC423</strain>
    </source>
</reference>
<keyword evidence="3" id="KW-1185">Reference proteome</keyword>
<protein>
    <submittedName>
        <fullName evidence="2">Uncharacterized protein</fullName>
    </submittedName>
</protein>
<dbReference type="GeneID" id="64700808"/>
<feature type="transmembrane region" description="Helical" evidence="1">
    <location>
        <begin position="211"/>
        <end position="234"/>
    </location>
</feature>
<evidence type="ECO:0000313" key="3">
    <source>
        <dbReference type="Proteomes" id="UP000823399"/>
    </source>
</evidence>
<accession>A0A9P7JPV4</accession>
<name>A0A9P7JPV4_9AGAM</name>
<keyword evidence="1" id="KW-1133">Transmembrane helix</keyword>
<comment type="caution">
    <text evidence="2">The sequence shown here is derived from an EMBL/GenBank/DDBJ whole genome shotgun (WGS) entry which is preliminary data.</text>
</comment>
<evidence type="ECO:0000313" key="2">
    <source>
        <dbReference type="EMBL" id="KAG2096989.1"/>
    </source>
</evidence>
<keyword evidence="1" id="KW-0472">Membrane</keyword>
<feature type="transmembrane region" description="Helical" evidence="1">
    <location>
        <begin position="129"/>
        <end position="151"/>
    </location>
</feature>
<organism evidence="2 3">
    <name type="scientific">Suillus discolor</name>
    <dbReference type="NCBI Taxonomy" id="1912936"/>
    <lineage>
        <taxon>Eukaryota</taxon>
        <taxon>Fungi</taxon>
        <taxon>Dikarya</taxon>
        <taxon>Basidiomycota</taxon>
        <taxon>Agaricomycotina</taxon>
        <taxon>Agaricomycetes</taxon>
        <taxon>Agaricomycetidae</taxon>
        <taxon>Boletales</taxon>
        <taxon>Suillineae</taxon>
        <taxon>Suillaceae</taxon>
        <taxon>Suillus</taxon>
    </lineage>
</organism>
<gene>
    <name evidence="2" type="ORF">F5147DRAFT_715624</name>
</gene>
<feature type="transmembrane region" description="Helical" evidence="1">
    <location>
        <begin position="95"/>
        <end position="117"/>
    </location>
</feature>
<dbReference type="Proteomes" id="UP000823399">
    <property type="component" value="Unassembled WGS sequence"/>
</dbReference>
<dbReference type="RefSeq" id="XP_041288385.1">
    <property type="nucleotide sequence ID" value="XM_041438549.1"/>
</dbReference>
<proteinExistence type="predicted"/>
<feature type="transmembrane region" description="Helical" evidence="1">
    <location>
        <begin position="240"/>
        <end position="259"/>
    </location>
</feature>
<feature type="transmembrane region" description="Helical" evidence="1">
    <location>
        <begin position="171"/>
        <end position="190"/>
    </location>
</feature>